<name>A0AAU7NUW8_9GAMM</name>
<keyword evidence="1" id="KW-0812">Transmembrane</keyword>
<evidence type="ECO:0000256" key="1">
    <source>
        <dbReference type="SAM" id="Phobius"/>
    </source>
</evidence>
<dbReference type="KEGG" id="mech:Q9L42_001225"/>
<proteinExistence type="predicted"/>
<protein>
    <recommendedName>
        <fullName evidence="4">Chemotaxis protein</fullName>
    </recommendedName>
</protein>
<reference evidence="2 3" key="1">
    <citation type="journal article" date="2024" name="Microbiology">
        <title>Methylomarinum rosea sp. nov., a novel halophilic methanotrophic bacterium from the hypersaline Lake Elton.</title>
        <authorList>
            <person name="Suleimanov R.Z."/>
            <person name="Oshkin I.Y."/>
            <person name="Danilova O.V."/>
            <person name="Suzina N.E."/>
            <person name="Dedysh S.N."/>
        </authorList>
    </citation>
    <scope>NUCLEOTIDE SEQUENCE [LARGE SCALE GENOMIC DNA]</scope>
    <source>
        <strain evidence="2 3">Ch1-1</strain>
    </source>
</reference>
<keyword evidence="1" id="KW-1133">Transmembrane helix</keyword>
<dbReference type="RefSeq" id="WP_305906439.1">
    <property type="nucleotide sequence ID" value="NZ_CP157743.1"/>
</dbReference>
<dbReference type="AlphaFoldDB" id="A0AAU7NUW8"/>
<keyword evidence="3" id="KW-1185">Reference proteome</keyword>
<accession>A0AAU7NUW8</accession>
<keyword evidence="1" id="KW-0472">Membrane</keyword>
<evidence type="ECO:0000313" key="3">
    <source>
        <dbReference type="Proteomes" id="UP001225378"/>
    </source>
</evidence>
<evidence type="ECO:0008006" key="4">
    <source>
        <dbReference type="Google" id="ProtNLM"/>
    </source>
</evidence>
<dbReference type="EMBL" id="CP157743">
    <property type="protein sequence ID" value="XBS20782.1"/>
    <property type="molecule type" value="Genomic_DNA"/>
</dbReference>
<organism evidence="2 3">
    <name type="scientific">Methylomarinum roseum</name>
    <dbReference type="NCBI Taxonomy" id="3067653"/>
    <lineage>
        <taxon>Bacteria</taxon>
        <taxon>Pseudomonadati</taxon>
        <taxon>Pseudomonadota</taxon>
        <taxon>Gammaproteobacteria</taxon>
        <taxon>Methylococcales</taxon>
        <taxon>Methylococcaceae</taxon>
        <taxon>Methylomarinum</taxon>
    </lineage>
</organism>
<dbReference type="Proteomes" id="UP001225378">
    <property type="component" value="Chromosome"/>
</dbReference>
<evidence type="ECO:0000313" key="2">
    <source>
        <dbReference type="EMBL" id="XBS20782.1"/>
    </source>
</evidence>
<sequence>MINFLIAMGAIFSLMMGWILIQQAARKFAAKYPQFGPAKEEGLGCGKNCGCQGGSCDKEQ</sequence>
<feature type="transmembrane region" description="Helical" evidence="1">
    <location>
        <begin position="6"/>
        <end position="25"/>
    </location>
</feature>
<gene>
    <name evidence="2" type="ORF">Q9L42_001225</name>
</gene>